<dbReference type="PATRIC" id="fig|28229.3.peg.3433"/>
<evidence type="ECO:0000313" key="3">
    <source>
        <dbReference type="Proteomes" id="UP000029868"/>
    </source>
</evidence>
<dbReference type="AlphaFoldDB" id="A0A099KM62"/>
<dbReference type="InterPro" id="IPR010239">
    <property type="entry name" value="CHP02001"/>
</dbReference>
<dbReference type="EMBL" id="JQEC01000045">
    <property type="protein sequence ID" value="KGJ90708.1"/>
    <property type="molecule type" value="Genomic_DNA"/>
</dbReference>
<organism evidence="2 3">
    <name type="scientific">Colwellia psychrerythraea</name>
    <name type="common">Vibrio psychroerythus</name>
    <dbReference type="NCBI Taxonomy" id="28229"/>
    <lineage>
        <taxon>Bacteria</taxon>
        <taxon>Pseudomonadati</taxon>
        <taxon>Pseudomonadota</taxon>
        <taxon>Gammaproteobacteria</taxon>
        <taxon>Alteromonadales</taxon>
        <taxon>Colwelliaceae</taxon>
        <taxon>Colwellia</taxon>
    </lineage>
</organism>
<dbReference type="NCBIfam" id="TIGR02001">
    <property type="entry name" value="gcw_chp"/>
    <property type="match status" value="1"/>
</dbReference>
<dbReference type="RefSeq" id="WP_081967866.1">
    <property type="nucleotide sequence ID" value="NZ_JQEC01000045.1"/>
</dbReference>
<evidence type="ECO:0000313" key="2">
    <source>
        <dbReference type="EMBL" id="KGJ90708.1"/>
    </source>
</evidence>
<feature type="signal peptide" evidence="1">
    <location>
        <begin position="1"/>
        <end position="30"/>
    </location>
</feature>
<accession>A0A099KM62</accession>
<feature type="chain" id="PRO_5001957141" evidence="1">
    <location>
        <begin position="31"/>
        <end position="235"/>
    </location>
</feature>
<dbReference type="Proteomes" id="UP000029868">
    <property type="component" value="Unassembled WGS sequence"/>
</dbReference>
<name>A0A099KM62_COLPS</name>
<gene>
    <name evidence="2" type="ORF">GAB14E_3514</name>
</gene>
<comment type="caution">
    <text evidence="2">The sequence shown here is derived from an EMBL/GenBank/DDBJ whole genome shotgun (WGS) entry which is preliminary data.</text>
</comment>
<proteinExistence type="predicted"/>
<protein>
    <submittedName>
        <fullName evidence="2">Uncharacterized protein</fullName>
    </submittedName>
</protein>
<keyword evidence="1" id="KW-0732">Signal</keyword>
<evidence type="ECO:0000256" key="1">
    <source>
        <dbReference type="SAM" id="SignalP"/>
    </source>
</evidence>
<dbReference type="OrthoDB" id="9793561at2"/>
<dbReference type="Pfam" id="PF09694">
    <property type="entry name" value="Gcw_chp"/>
    <property type="match status" value="1"/>
</dbReference>
<reference evidence="2 3" key="1">
    <citation type="submission" date="2014-08" db="EMBL/GenBank/DDBJ databases">
        <title>Genomic and Phenotypic Diversity of Colwellia psychrerythraea strains from Disparate Marine Basins.</title>
        <authorList>
            <person name="Techtmann S.M."/>
            <person name="Stelling S.C."/>
            <person name="Utturkar S.M."/>
            <person name="Alshibli N."/>
            <person name="Harris A."/>
            <person name="Brown S.D."/>
            <person name="Hazen T.C."/>
        </authorList>
    </citation>
    <scope>NUCLEOTIDE SEQUENCE [LARGE SCALE GENOMIC DNA]</scope>
    <source>
        <strain evidence="2 3">GAB14E</strain>
    </source>
</reference>
<sequence length="235" mass="26286">MKTLRSCLTICTVCFFTSVLTLPLASNSYAQWNGDITLASDYLFNGVSQTDEKPALQAGLTWSAENGLYAGTWASNVDYDDLANFELDAYLGYSLSLNEQNSLDFGISQYNYFGSSNSSTINYAELYIKYHLSQSSIAFWYAWDYFGTDAGHYIVMASHNFILTDSLSILVGIDKSTSLDSNKWQWQANDDDYIHGQISVTYSFKHFDFSLGLHGTDLEDYGDTKLLLSISHGFG</sequence>